<dbReference type="PANTHER" id="PTHR33745">
    <property type="entry name" value="RSBT ANTAGONIST PROTEIN RSBS-RELATED"/>
    <property type="match status" value="1"/>
</dbReference>
<dbReference type="PANTHER" id="PTHR33745:SF1">
    <property type="entry name" value="RSBT ANTAGONIST PROTEIN RSBS"/>
    <property type="match status" value="1"/>
</dbReference>
<evidence type="ECO:0000313" key="4">
    <source>
        <dbReference type="Proteomes" id="UP000013165"/>
    </source>
</evidence>
<gene>
    <name evidence="3" type="ORF">J057_15275</name>
</gene>
<keyword evidence="4" id="KW-1185">Reference proteome</keyword>
<dbReference type="PATRIC" id="fig|626887.3.peg.3049"/>
<dbReference type="HOGENOM" id="CLU_1617052_0_0_6"/>
<protein>
    <submittedName>
        <fullName evidence="3">STAS domain-containing protein</fullName>
    </submittedName>
</protein>
<dbReference type="EMBL" id="APLQ01000014">
    <property type="protein sequence ID" value="ENO12771.2"/>
    <property type="molecule type" value="Genomic_DNA"/>
</dbReference>
<dbReference type="STRING" id="626887.J057_15275"/>
<dbReference type="AlphaFoldDB" id="N6WMT3"/>
<evidence type="ECO:0000256" key="1">
    <source>
        <dbReference type="SAM" id="MobiDB-lite"/>
    </source>
</evidence>
<dbReference type="eggNOG" id="COG1366">
    <property type="taxonomic scope" value="Bacteria"/>
</dbReference>
<organism evidence="3 4">
    <name type="scientific">Marinobacter nanhaiticus D15-8W</name>
    <dbReference type="NCBI Taxonomy" id="626887"/>
    <lineage>
        <taxon>Bacteria</taxon>
        <taxon>Pseudomonadati</taxon>
        <taxon>Pseudomonadota</taxon>
        <taxon>Gammaproteobacteria</taxon>
        <taxon>Pseudomonadales</taxon>
        <taxon>Marinobacteraceae</taxon>
        <taxon>Marinobacter</taxon>
    </lineage>
</organism>
<feature type="compositionally biased region" description="Polar residues" evidence="1">
    <location>
        <begin position="161"/>
        <end position="172"/>
    </location>
</feature>
<evidence type="ECO:0000313" key="3">
    <source>
        <dbReference type="EMBL" id="ENO12771.2"/>
    </source>
</evidence>
<comment type="caution">
    <text evidence="3">The sequence shown here is derived from an EMBL/GenBank/DDBJ whole genome shotgun (WGS) entry which is preliminary data.</text>
</comment>
<name>N6WMT3_9GAMM</name>
<dbReference type="CDD" id="cd07041">
    <property type="entry name" value="STAS_RsbR_RsbS_like"/>
    <property type="match status" value="1"/>
</dbReference>
<feature type="domain" description="STAS" evidence="2">
    <location>
        <begin position="19"/>
        <end position="96"/>
    </location>
</feature>
<dbReference type="Gene3D" id="3.30.750.24">
    <property type="entry name" value="STAS domain"/>
    <property type="match status" value="1"/>
</dbReference>
<feature type="compositionally biased region" description="Acidic residues" evidence="1">
    <location>
        <begin position="132"/>
        <end position="146"/>
    </location>
</feature>
<dbReference type="SUPFAM" id="SSF52091">
    <property type="entry name" value="SpoIIaa-like"/>
    <property type="match status" value="1"/>
</dbReference>
<dbReference type="OrthoDB" id="9797171at2"/>
<sequence length="178" mass="19352">MEAEANYPRAGMYVMGKCLIVSVQVELYDDVVVQVQNGILAKVRESRLRGVLLDVSMVEIMDAHITQCLSETLQMVEMLGARTVMVGIRPAVASALMDLDTPPLHLRTAVTLEQGMAMLEPFIQDSEPASLSEDDPVSIDEAEVDADAPAVDDSVSLLDDYTSQALTTPTDPENTRGR</sequence>
<dbReference type="Proteomes" id="UP000013165">
    <property type="component" value="Unassembled WGS sequence"/>
</dbReference>
<dbReference type="InterPro" id="IPR036513">
    <property type="entry name" value="STAS_dom_sf"/>
</dbReference>
<accession>N6WMT3</accession>
<proteinExistence type="predicted"/>
<evidence type="ECO:0000259" key="2">
    <source>
        <dbReference type="PROSITE" id="PS50801"/>
    </source>
</evidence>
<dbReference type="InterPro" id="IPR002645">
    <property type="entry name" value="STAS_dom"/>
</dbReference>
<feature type="region of interest" description="Disordered" evidence="1">
    <location>
        <begin position="124"/>
        <end position="178"/>
    </location>
</feature>
<reference evidence="3 4" key="1">
    <citation type="journal article" date="2013" name="Genome Announc.">
        <title>Genome Sequence of the Polycyclic Aromatic Hydrocarbon-Degrading Bacterium Strain Marinobacter nanhaiticus D15-8WT.</title>
        <authorList>
            <person name="Cui Z."/>
            <person name="Gao W."/>
            <person name="Li Q."/>
            <person name="Xu G."/>
            <person name="Zheng L."/>
        </authorList>
    </citation>
    <scope>NUCLEOTIDE SEQUENCE [LARGE SCALE GENOMIC DNA]</scope>
    <source>
        <strain evidence="3 4">D15-8W</strain>
    </source>
</reference>
<dbReference type="PROSITE" id="PS50801">
    <property type="entry name" value="STAS"/>
    <property type="match status" value="1"/>
</dbReference>
<dbReference type="Pfam" id="PF01740">
    <property type="entry name" value="STAS"/>
    <property type="match status" value="1"/>
</dbReference>
<dbReference type="InterPro" id="IPR051932">
    <property type="entry name" value="Bact_StressResp_Reg"/>
</dbReference>